<sequence>MKNPYISHYTPNVYDPYNNISFLELNKARRGEVHHRSVEDRVYNRNYKPLTAKIYIRRNGDHNARLKPFIWRIWQTPKLEDLIEEIASHLGMNGSDATLFDARGRRIHDSTEIYEGGTFVLGGHEAFDGQMIEAANGNISTARDSQYQQQHHQYQNYNNQISSSNYAPLPKKKVIKKKKQPAHYDHNSYSRPQSSYTYGDLTEIYSVDQGNRDMPEIATSDFGNYDIYRHPQNDYDNHYQQHNNVEEEEYDGVPWGNLEDINEKDKHMLNKHRQKFGFRRSRSAVIYNRKDQTNPDAYIIYAFLNGHGLECQFVNFNRKQLEKGLPFILELVARKFNVKPSKLVNMDGYKIRDVTELMSRGAYVLIPVGQSFRDTWYFLPDNAIDTSNDVEKVRARSAQRDRYLQKQETKQIKQTKMRQSVASKRHRSAGPFTGYTNQPQNSRTYSVDPHYRRY</sequence>
<name>A0AC35F4D1_9BILA</name>
<dbReference type="WBParaSite" id="PS1159_v2.g12941.t1">
    <property type="protein sequence ID" value="PS1159_v2.g12941.t1"/>
    <property type="gene ID" value="PS1159_v2.g12941"/>
</dbReference>
<evidence type="ECO:0000313" key="2">
    <source>
        <dbReference type="WBParaSite" id="PS1159_v2.g12941.t1"/>
    </source>
</evidence>
<reference evidence="2" key="1">
    <citation type="submission" date="2022-11" db="UniProtKB">
        <authorList>
            <consortium name="WormBaseParasite"/>
        </authorList>
    </citation>
    <scope>IDENTIFICATION</scope>
</reference>
<evidence type="ECO:0000313" key="1">
    <source>
        <dbReference type="Proteomes" id="UP000887580"/>
    </source>
</evidence>
<protein>
    <submittedName>
        <fullName evidence="2">Doublecortin domain-containing protein</fullName>
    </submittedName>
</protein>
<dbReference type="Proteomes" id="UP000887580">
    <property type="component" value="Unplaced"/>
</dbReference>
<proteinExistence type="predicted"/>
<organism evidence="1 2">
    <name type="scientific">Panagrolaimus sp. PS1159</name>
    <dbReference type="NCBI Taxonomy" id="55785"/>
    <lineage>
        <taxon>Eukaryota</taxon>
        <taxon>Metazoa</taxon>
        <taxon>Ecdysozoa</taxon>
        <taxon>Nematoda</taxon>
        <taxon>Chromadorea</taxon>
        <taxon>Rhabditida</taxon>
        <taxon>Tylenchina</taxon>
        <taxon>Panagrolaimomorpha</taxon>
        <taxon>Panagrolaimoidea</taxon>
        <taxon>Panagrolaimidae</taxon>
        <taxon>Panagrolaimus</taxon>
    </lineage>
</organism>
<accession>A0AC35F4D1</accession>